<dbReference type="HOGENOM" id="CLU_425603_0_0_0"/>
<organism evidence="2 3">
    <name type="scientific">Koribacter versatilis (strain Ellin345)</name>
    <dbReference type="NCBI Taxonomy" id="204669"/>
    <lineage>
        <taxon>Bacteria</taxon>
        <taxon>Pseudomonadati</taxon>
        <taxon>Acidobacteriota</taxon>
        <taxon>Terriglobia</taxon>
        <taxon>Terriglobales</taxon>
        <taxon>Candidatus Korobacteraceae</taxon>
        <taxon>Candidatus Korobacter</taxon>
    </lineage>
</organism>
<gene>
    <name evidence="2" type="ordered locus">Acid345_3939</name>
</gene>
<dbReference type="OrthoDB" id="232755at2"/>
<dbReference type="EnsemblBacteria" id="ABF42939">
    <property type="protein sequence ID" value="ABF42939"/>
    <property type="gene ID" value="Acid345_3939"/>
</dbReference>
<dbReference type="EMBL" id="CP000360">
    <property type="protein sequence ID" value="ABF42939.1"/>
    <property type="molecule type" value="Genomic_DNA"/>
</dbReference>
<reference evidence="2 3" key="1">
    <citation type="journal article" date="2009" name="Appl. Environ. Microbiol.">
        <title>Three genomes from the phylum Acidobacteria provide insight into the lifestyles of these microorganisms in soils.</title>
        <authorList>
            <person name="Ward N.L."/>
            <person name="Challacombe J.F."/>
            <person name="Janssen P.H."/>
            <person name="Henrissat B."/>
            <person name="Coutinho P.M."/>
            <person name="Wu M."/>
            <person name="Xie G."/>
            <person name="Haft D.H."/>
            <person name="Sait M."/>
            <person name="Badger J."/>
            <person name="Barabote R.D."/>
            <person name="Bradley B."/>
            <person name="Brettin T.S."/>
            <person name="Brinkac L.M."/>
            <person name="Bruce D."/>
            <person name="Creasy T."/>
            <person name="Daugherty S.C."/>
            <person name="Davidsen T.M."/>
            <person name="DeBoy R.T."/>
            <person name="Detter J.C."/>
            <person name="Dodson R.J."/>
            <person name="Durkin A.S."/>
            <person name="Ganapathy A."/>
            <person name="Gwinn-Giglio M."/>
            <person name="Han C.S."/>
            <person name="Khouri H."/>
            <person name="Kiss H."/>
            <person name="Kothari S.P."/>
            <person name="Madupu R."/>
            <person name="Nelson K.E."/>
            <person name="Nelson W.C."/>
            <person name="Paulsen I."/>
            <person name="Penn K."/>
            <person name="Ren Q."/>
            <person name="Rosovitz M.J."/>
            <person name="Selengut J.D."/>
            <person name="Shrivastava S."/>
            <person name="Sullivan S.A."/>
            <person name="Tapia R."/>
            <person name="Thompson L.S."/>
            <person name="Watkins K.L."/>
            <person name="Yang Q."/>
            <person name="Yu C."/>
            <person name="Zafar N."/>
            <person name="Zhou L."/>
            <person name="Kuske C.R."/>
        </authorList>
    </citation>
    <scope>NUCLEOTIDE SEQUENCE [LARGE SCALE GENOMIC DNA]</scope>
    <source>
        <strain evidence="2 3">Ellin345</strain>
    </source>
</reference>
<feature type="transmembrane region" description="Helical" evidence="1">
    <location>
        <begin position="245"/>
        <end position="266"/>
    </location>
</feature>
<accession>Q1IJL1</accession>
<dbReference type="STRING" id="204669.Acid345_3939"/>
<feature type="transmembrane region" description="Helical" evidence="1">
    <location>
        <begin position="303"/>
        <end position="326"/>
    </location>
</feature>
<proteinExistence type="predicted"/>
<dbReference type="KEGG" id="aba:Acid345_3939"/>
<protein>
    <recommendedName>
        <fullName evidence="4">Amino acid transporter</fullName>
    </recommendedName>
</protein>
<feature type="transmembrane region" description="Helical" evidence="1">
    <location>
        <begin position="79"/>
        <end position="104"/>
    </location>
</feature>
<feature type="transmembrane region" description="Helical" evidence="1">
    <location>
        <begin position="401"/>
        <end position="420"/>
    </location>
</feature>
<evidence type="ECO:0000313" key="2">
    <source>
        <dbReference type="EMBL" id="ABF42939.1"/>
    </source>
</evidence>
<evidence type="ECO:0008006" key="4">
    <source>
        <dbReference type="Google" id="ProtNLM"/>
    </source>
</evidence>
<evidence type="ECO:0000256" key="1">
    <source>
        <dbReference type="SAM" id="Phobius"/>
    </source>
</evidence>
<keyword evidence="3" id="KW-1185">Reference proteome</keyword>
<sequence>MPETEPAAEPKSPKTTRIPFRTKIPQPKLEYQSAFGQWLMRGESVGEGGGHEVTTQPWWKVIWLTGVDYFSTLGYQPGIALLAAGAVAPIATVILILVTLLGALPVYAQVAGRSFAGQGSIALLENLLKEWYGKLLVLVLLGFAATDFVITMTLSAADAAKHAVENPFLHGTLGDHQMLITLVILTVLAIVFLKGFSEAIGLASAAALPYLALNVIVLARCAWEISRRPVLIGNWQAAIHAKGDISLVIIGALLVFPKLALGLSGFETGVSVMPLIDGGETDKGYDPRKDGVPKGRVRNTRKLLTTAAIIMSTMLLCSSYITTLLITPYDYSTGGKAEGRALAFLAHRYLGDIFGTIYDLSTIFILGLAGASAMAGLLHLIPRYLPRFGMAPRWATLSRPLVLTFFVIDVIVTLVFRADVELQSGAYATGVLVLILSAAFAATLALWRERRYPLSLYSGLLTLVFLYTLGDNCLERPDGLIIGSIFTILLILVSGLSRSIRSFEFRITEGYFADVESWRIGPELKGKKVHLVPVRGSSPETLERKRAEIRRHYNARGPFLFLHVHLTDNRSEFQSTLDTTLRKNGDDYIAEIHGAPAIANTIAYISECIDPISIFIGLTRKDLMGQAFRYLLFGEGETGLMVYTILQRYWDWTPEDDVRPLIFLMSN</sequence>
<dbReference type="eggNOG" id="COG0531">
    <property type="taxonomic scope" value="Bacteria"/>
</dbReference>
<keyword evidence="1" id="KW-0472">Membrane</keyword>
<name>Q1IJL1_KORVE</name>
<dbReference type="Proteomes" id="UP000002432">
    <property type="component" value="Chromosome"/>
</dbReference>
<feature type="transmembrane region" description="Helical" evidence="1">
    <location>
        <begin position="454"/>
        <end position="470"/>
    </location>
</feature>
<keyword evidence="1" id="KW-1133">Transmembrane helix</keyword>
<feature type="transmembrane region" description="Helical" evidence="1">
    <location>
        <begin position="426"/>
        <end position="447"/>
    </location>
</feature>
<dbReference type="RefSeq" id="WP_011524738.1">
    <property type="nucleotide sequence ID" value="NC_008009.1"/>
</dbReference>
<evidence type="ECO:0000313" key="3">
    <source>
        <dbReference type="Proteomes" id="UP000002432"/>
    </source>
</evidence>
<feature type="transmembrane region" description="Helical" evidence="1">
    <location>
        <begin position="176"/>
        <end position="193"/>
    </location>
</feature>
<keyword evidence="1" id="KW-0812">Transmembrane</keyword>
<dbReference type="AlphaFoldDB" id="Q1IJL1"/>
<feature type="transmembrane region" description="Helical" evidence="1">
    <location>
        <begin position="200"/>
        <end position="225"/>
    </location>
</feature>
<feature type="transmembrane region" description="Helical" evidence="1">
    <location>
        <begin position="360"/>
        <end position="381"/>
    </location>
</feature>
<feature type="transmembrane region" description="Helical" evidence="1">
    <location>
        <begin position="135"/>
        <end position="156"/>
    </location>
</feature>
<feature type="transmembrane region" description="Helical" evidence="1">
    <location>
        <begin position="476"/>
        <end position="496"/>
    </location>
</feature>